<gene>
    <name evidence="11" type="ORF">INT44_000261</name>
</gene>
<keyword evidence="5 9" id="KW-0808">Transferase</keyword>
<reference evidence="11" key="1">
    <citation type="submission" date="2020-12" db="EMBL/GenBank/DDBJ databases">
        <title>Metabolic potential, ecology and presence of endohyphal bacteria is reflected in genomic diversity of Mucoromycotina.</title>
        <authorList>
            <person name="Muszewska A."/>
            <person name="Okrasinska A."/>
            <person name="Steczkiewicz K."/>
            <person name="Drgas O."/>
            <person name="Orlowska M."/>
            <person name="Perlinska-Lenart U."/>
            <person name="Aleksandrzak-Piekarczyk T."/>
            <person name="Szatraj K."/>
            <person name="Zielenkiewicz U."/>
            <person name="Pilsyk S."/>
            <person name="Malc E."/>
            <person name="Mieczkowski P."/>
            <person name="Kruszewska J.S."/>
            <person name="Biernat P."/>
            <person name="Pawlowska J."/>
        </authorList>
    </citation>
    <scope>NUCLEOTIDE SEQUENCE</scope>
    <source>
        <strain evidence="11">WA0000051536</strain>
    </source>
</reference>
<evidence type="ECO:0000313" key="11">
    <source>
        <dbReference type="EMBL" id="KAG2175783.1"/>
    </source>
</evidence>
<comment type="catalytic activity">
    <reaction evidence="9">
        <text>L-cysteinyl-[protein] + (2E,6E)-farnesyl diphosphate = S-(2E,6E)-farnesyl-L-cysteinyl-[protein] + diphosphate</text>
        <dbReference type="Rhea" id="RHEA:13345"/>
        <dbReference type="Rhea" id="RHEA-COMP:10131"/>
        <dbReference type="Rhea" id="RHEA-COMP:11535"/>
        <dbReference type="ChEBI" id="CHEBI:29950"/>
        <dbReference type="ChEBI" id="CHEBI:33019"/>
        <dbReference type="ChEBI" id="CHEBI:86019"/>
        <dbReference type="ChEBI" id="CHEBI:175763"/>
    </reaction>
</comment>
<comment type="caution">
    <text evidence="11">The sequence shown here is derived from an EMBL/GenBank/DDBJ whole genome shotgun (WGS) entry which is preliminary data.</text>
</comment>
<organism evidence="11 12">
    <name type="scientific">Umbelopsis vinacea</name>
    <dbReference type="NCBI Taxonomy" id="44442"/>
    <lineage>
        <taxon>Eukaryota</taxon>
        <taxon>Fungi</taxon>
        <taxon>Fungi incertae sedis</taxon>
        <taxon>Mucoromycota</taxon>
        <taxon>Mucoromycotina</taxon>
        <taxon>Umbelopsidomycetes</taxon>
        <taxon>Umbelopsidales</taxon>
        <taxon>Umbelopsidaceae</taxon>
        <taxon>Umbelopsis</taxon>
    </lineage>
</organism>
<evidence type="ECO:0000256" key="7">
    <source>
        <dbReference type="ARBA" id="ARBA00022737"/>
    </source>
</evidence>
<sequence>MSLRYPDDMLPSDTSIEQRRVEKSVLEKYTEYAENHSSLNELKLERDVHAAYLARGLNYLSRWMVALDASKPWLTYWILHSLDLLEVEISQEVIERGISSIASWQISSGGFGGGPDQLAHLAPTYAAVNSLAILGTKEAMDVIDRKTLYAFLLRMKQPDGSFTMHEGGEIDIRGLYCALSVAAMTNLLTPELTANCVDFIQRSQTYEGGIGPYPGKEAHNGYTFCGIAAMQILGAVNKLDMEALLAWCAGRQMNLEGGFQGRTNKLVDGCYSFWGAGDFPILSAAAEGKGHTAQGELDYLFDREALQRYILICCQDDRGGLADKPGVGPDYYHTCYCLSGLSTAQHHIYYDKAAAAKVAEAGVDASSGGISSLMWVATSDCTVLGDPDNLVAPTHPVHNVTLAKARAMIHHFYATQLQPIQALLPCEPEIPLVDE</sequence>
<evidence type="ECO:0000256" key="3">
    <source>
        <dbReference type="ARBA" id="ARBA00015798"/>
    </source>
</evidence>
<dbReference type="PANTHER" id="PTHR11774">
    <property type="entry name" value="GERANYLGERANYL TRANSFERASE TYPE BETA SUBUNIT"/>
    <property type="match status" value="1"/>
</dbReference>
<keyword evidence="4 9" id="KW-0637">Prenyltransferase</keyword>
<keyword evidence="12" id="KW-1185">Reference proteome</keyword>
<dbReference type="InterPro" id="IPR001330">
    <property type="entry name" value="Prenyltrans"/>
</dbReference>
<accession>A0A8H7PKY5</accession>
<evidence type="ECO:0000256" key="9">
    <source>
        <dbReference type="RuleBase" id="RU365056"/>
    </source>
</evidence>
<dbReference type="EMBL" id="JAEPRA010000014">
    <property type="protein sequence ID" value="KAG2175783.1"/>
    <property type="molecule type" value="Genomic_DNA"/>
</dbReference>
<evidence type="ECO:0000313" key="12">
    <source>
        <dbReference type="Proteomes" id="UP000612746"/>
    </source>
</evidence>
<dbReference type="InterPro" id="IPR008930">
    <property type="entry name" value="Terpenoid_cyclase/PrenylTrfase"/>
</dbReference>
<proteinExistence type="inferred from homology"/>
<dbReference type="PANTHER" id="PTHR11774:SF6">
    <property type="entry name" value="PROTEIN FARNESYLTRANSFERASE SUBUNIT BETA"/>
    <property type="match status" value="1"/>
</dbReference>
<dbReference type="GO" id="GO:0008270">
    <property type="term" value="F:zinc ion binding"/>
    <property type="evidence" value="ECO:0007669"/>
    <property type="project" value="UniProtKB-UniRule"/>
</dbReference>
<comment type="subunit">
    <text evidence="9">Heterodimer of an alpha and a beta subunit.</text>
</comment>
<dbReference type="SUPFAM" id="SSF48239">
    <property type="entry name" value="Terpenoid cyclases/Protein prenyltransferases"/>
    <property type="match status" value="1"/>
</dbReference>
<dbReference type="OrthoDB" id="10261146at2759"/>
<evidence type="ECO:0000256" key="8">
    <source>
        <dbReference type="ARBA" id="ARBA00022833"/>
    </source>
</evidence>
<dbReference type="Proteomes" id="UP000612746">
    <property type="component" value="Unassembled WGS sequence"/>
</dbReference>
<evidence type="ECO:0000256" key="4">
    <source>
        <dbReference type="ARBA" id="ARBA00022602"/>
    </source>
</evidence>
<evidence type="ECO:0000256" key="6">
    <source>
        <dbReference type="ARBA" id="ARBA00022723"/>
    </source>
</evidence>
<name>A0A8H7PKY5_9FUNG</name>
<dbReference type="EC" id="2.5.1.58" evidence="2 9"/>
<keyword evidence="8 9" id="KW-0862">Zinc</keyword>
<dbReference type="GO" id="GO:0097354">
    <property type="term" value="P:prenylation"/>
    <property type="evidence" value="ECO:0007669"/>
    <property type="project" value="UniProtKB-UniRule"/>
</dbReference>
<feature type="domain" description="Prenyltransferase alpha-alpha toroid" evidence="10">
    <location>
        <begin position="44"/>
        <end position="400"/>
    </location>
</feature>
<comment type="function">
    <text evidence="9">Catalyzes the transfer of a farnesyl moiety from farnesyl diphosphate to a cysteine at the fourth position from the C-terminus of several proteins. The beta subunit is responsible for peptide-binding.</text>
</comment>
<keyword evidence="6 9" id="KW-0479">Metal-binding</keyword>
<dbReference type="InterPro" id="IPR045089">
    <property type="entry name" value="PGGT1B-like"/>
</dbReference>
<dbReference type="InterPro" id="IPR026872">
    <property type="entry name" value="FTB"/>
</dbReference>
<dbReference type="CDD" id="cd02893">
    <property type="entry name" value="FTase"/>
    <property type="match status" value="1"/>
</dbReference>
<dbReference type="Pfam" id="PF00432">
    <property type="entry name" value="Prenyltrans"/>
    <property type="match status" value="1"/>
</dbReference>
<dbReference type="Gene3D" id="1.50.10.20">
    <property type="match status" value="1"/>
</dbReference>
<dbReference type="AlphaFoldDB" id="A0A8H7PKY5"/>
<keyword evidence="7" id="KW-0677">Repeat</keyword>
<comment type="cofactor">
    <cofactor evidence="9">
        <name>Zn(2+)</name>
        <dbReference type="ChEBI" id="CHEBI:29105"/>
    </cofactor>
    <text evidence="9">Binds 1 zinc ion per subunit.</text>
</comment>
<evidence type="ECO:0000256" key="5">
    <source>
        <dbReference type="ARBA" id="ARBA00022679"/>
    </source>
</evidence>
<protein>
    <recommendedName>
        <fullName evidence="3 9">Protein farnesyltransferase subunit beta</fullName>
        <shortName evidence="9">FTase-beta</shortName>
        <ecNumber evidence="2 9">2.5.1.58</ecNumber>
    </recommendedName>
</protein>
<dbReference type="GO" id="GO:0005965">
    <property type="term" value="C:protein farnesyltransferase complex"/>
    <property type="evidence" value="ECO:0007669"/>
    <property type="project" value="UniProtKB-UniRule"/>
</dbReference>
<evidence type="ECO:0000259" key="10">
    <source>
        <dbReference type="Pfam" id="PF00432"/>
    </source>
</evidence>
<comment type="similarity">
    <text evidence="1 9">Belongs to the protein prenyltransferase subunit beta family.</text>
</comment>
<dbReference type="GO" id="GO:0004660">
    <property type="term" value="F:protein farnesyltransferase activity"/>
    <property type="evidence" value="ECO:0007669"/>
    <property type="project" value="UniProtKB-UniRule"/>
</dbReference>
<evidence type="ECO:0000256" key="1">
    <source>
        <dbReference type="ARBA" id="ARBA00010497"/>
    </source>
</evidence>
<evidence type="ECO:0000256" key="2">
    <source>
        <dbReference type="ARBA" id="ARBA00012702"/>
    </source>
</evidence>